<evidence type="ECO:0000256" key="1">
    <source>
        <dbReference type="SAM" id="SignalP"/>
    </source>
</evidence>
<dbReference type="AlphaFoldDB" id="A0AB35C443"/>
<protein>
    <submittedName>
        <fullName evidence="2">Extracellular solute-binding protein</fullName>
    </submittedName>
</protein>
<dbReference type="Gene3D" id="3.40.190.10">
    <property type="entry name" value="Periplasmic binding protein-like II"/>
    <property type="match status" value="2"/>
</dbReference>
<gene>
    <name evidence="2" type="ORF">J7561_08745</name>
</gene>
<proteinExistence type="predicted"/>
<dbReference type="Proteomes" id="UP000680020">
    <property type="component" value="Unassembled WGS sequence"/>
</dbReference>
<dbReference type="InterPro" id="IPR006059">
    <property type="entry name" value="SBP"/>
</dbReference>
<feature type="signal peptide" evidence="1">
    <location>
        <begin position="1"/>
        <end position="26"/>
    </location>
</feature>
<accession>A0AB35C443</accession>
<dbReference type="EMBL" id="JAGIBU010000009">
    <property type="protein sequence ID" value="MBS7825288.1"/>
    <property type="molecule type" value="Genomic_DNA"/>
</dbReference>
<evidence type="ECO:0000313" key="2">
    <source>
        <dbReference type="EMBL" id="MBS7825288.1"/>
    </source>
</evidence>
<comment type="caution">
    <text evidence="2">The sequence shown here is derived from an EMBL/GenBank/DDBJ whole genome shotgun (WGS) entry which is preliminary data.</text>
</comment>
<evidence type="ECO:0000313" key="3">
    <source>
        <dbReference type="Proteomes" id="UP000680020"/>
    </source>
</evidence>
<sequence>MIKPSTLSKTIGACFALMAVMPVTHALSISYDQVNHAAMPQAVLYPFAYQGLVSIRENHFADRLSRLPEEIPEYWDVVAVGRDILEQECRDRGRLAEFDYSYLPHKELLTPSAVQKCGVGFSVQGMTLNYALIHKYGVPPTYWSDLFDFNRYPGKRALPKQARYLFEIVLLADGVKPSYLYPLLATKAGQDRALAKLDQIYDEVIWWNDVNRLKEWLDQGLVVMSVAPDGAMLSNDVDNIGVSRHQVLYEMRYYALLKSSKAPEVSYAFISYATQPDQQLKLAATQYYGPTIQQAWRLLPSESVEYVTNHPHNLQGGILLNYEFYAEHGQALEDRFNAWLATKEAPVKRVSLASEMEKPVENAENLAQETEVDAIMLNAEMEFIGPEVIDFVGPNQVLQQNL</sequence>
<name>A0AB35C443_9GAMM</name>
<keyword evidence="1" id="KW-0732">Signal</keyword>
<dbReference type="Pfam" id="PF13416">
    <property type="entry name" value="SBP_bac_8"/>
    <property type="match status" value="1"/>
</dbReference>
<organism evidence="2 3">
    <name type="scientific">Wohlfahrtiimonas chitiniclastica</name>
    <dbReference type="NCBI Taxonomy" id="400946"/>
    <lineage>
        <taxon>Bacteria</taxon>
        <taxon>Pseudomonadati</taxon>
        <taxon>Pseudomonadota</taxon>
        <taxon>Gammaproteobacteria</taxon>
        <taxon>Cardiobacteriales</taxon>
        <taxon>Ignatzschineriaceae</taxon>
        <taxon>Wohlfahrtiimonas</taxon>
    </lineage>
</organism>
<reference evidence="2" key="1">
    <citation type="submission" date="2021-03" db="EMBL/GenBank/DDBJ databases">
        <title>Identification and antibiotic profiling of Wohlfahrtiimonas chitiniclastica, an underestimated human pathogen.</title>
        <authorList>
            <person name="Kopf A."/>
            <person name="Bunk B."/>
            <person name="Coldewey S."/>
            <person name="Gunzer F."/>
            <person name="Riedel T."/>
            <person name="Schroettner P."/>
        </authorList>
    </citation>
    <scope>NUCLEOTIDE SEQUENCE</scope>
    <source>
        <strain evidence="2">DSM 100917</strain>
    </source>
</reference>
<feature type="chain" id="PRO_5044298940" evidence="1">
    <location>
        <begin position="27"/>
        <end position="402"/>
    </location>
</feature>
<dbReference type="SUPFAM" id="SSF53850">
    <property type="entry name" value="Periplasmic binding protein-like II"/>
    <property type="match status" value="1"/>
</dbReference>